<dbReference type="Gene3D" id="2.40.50.100">
    <property type="match status" value="1"/>
</dbReference>
<comment type="caution">
    <text evidence="7">The sequence shown here is derived from an EMBL/GenBank/DDBJ whole genome shotgun (WGS) entry which is preliminary data.</text>
</comment>
<gene>
    <name evidence="7" type="primary">MRPL2</name>
    <name evidence="7" type="ORF">OC842_005887</name>
</gene>
<dbReference type="Pfam" id="PF01016">
    <property type="entry name" value="Ribosomal_L27"/>
    <property type="match status" value="1"/>
</dbReference>
<dbReference type="SUPFAM" id="SSF110324">
    <property type="entry name" value="Ribosomal L27 protein-like"/>
    <property type="match status" value="1"/>
</dbReference>
<keyword evidence="6" id="KW-0732">Signal</keyword>
<dbReference type="EMBL" id="JAPDMQ010000459">
    <property type="protein sequence ID" value="KAK0524266.1"/>
    <property type="molecule type" value="Genomic_DNA"/>
</dbReference>
<reference evidence="7" key="1">
    <citation type="journal article" date="2023" name="PhytoFront">
        <title>Draft Genome Resources of Seven Strains of Tilletia horrida, Causal Agent of Kernel Smut of Rice.</title>
        <authorList>
            <person name="Khanal S."/>
            <person name="Antony Babu S."/>
            <person name="Zhou X.G."/>
        </authorList>
    </citation>
    <scope>NUCLEOTIDE SEQUENCE</scope>
    <source>
        <strain evidence="7">TX3</strain>
    </source>
</reference>
<dbReference type="GO" id="GO:0005762">
    <property type="term" value="C:mitochondrial large ribosomal subunit"/>
    <property type="evidence" value="ECO:0007669"/>
    <property type="project" value="TreeGrafter"/>
</dbReference>
<feature type="chain" id="PRO_5042946998" description="Large ribosomal subunit protein bL27m" evidence="6">
    <location>
        <begin position="24"/>
        <end position="299"/>
    </location>
</feature>
<protein>
    <recommendedName>
        <fullName evidence="4">Large ribosomal subunit protein bL27m</fullName>
    </recommendedName>
</protein>
<dbReference type="PROSITE" id="PS00831">
    <property type="entry name" value="RIBOSOMAL_L27"/>
    <property type="match status" value="1"/>
</dbReference>
<dbReference type="GO" id="GO:0006412">
    <property type="term" value="P:translation"/>
    <property type="evidence" value="ECO:0007669"/>
    <property type="project" value="InterPro"/>
</dbReference>
<dbReference type="NCBIfam" id="TIGR00062">
    <property type="entry name" value="L27"/>
    <property type="match status" value="1"/>
</dbReference>
<dbReference type="AlphaFoldDB" id="A0AAN6G6Z1"/>
<dbReference type="InterPro" id="IPR001684">
    <property type="entry name" value="Ribosomal_bL27"/>
</dbReference>
<keyword evidence="8" id="KW-1185">Reference proteome</keyword>
<dbReference type="PANTHER" id="PTHR15893:SF0">
    <property type="entry name" value="LARGE RIBOSOMAL SUBUNIT PROTEIN BL27M"/>
    <property type="match status" value="1"/>
</dbReference>
<dbReference type="PRINTS" id="PR00063">
    <property type="entry name" value="RIBOSOMALL27"/>
</dbReference>
<evidence type="ECO:0000256" key="5">
    <source>
        <dbReference type="SAM" id="MobiDB-lite"/>
    </source>
</evidence>
<organism evidence="7 8">
    <name type="scientific">Tilletia horrida</name>
    <dbReference type="NCBI Taxonomy" id="155126"/>
    <lineage>
        <taxon>Eukaryota</taxon>
        <taxon>Fungi</taxon>
        <taxon>Dikarya</taxon>
        <taxon>Basidiomycota</taxon>
        <taxon>Ustilaginomycotina</taxon>
        <taxon>Exobasidiomycetes</taxon>
        <taxon>Tilletiales</taxon>
        <taxon>Tilletiaceae</taxon>
        <taxon>Tilletia</taxon>
    </lineage>
</organism>
<evidence type="ECO:0000256" key="6">
    <source>
        <dbReference type="SAM" id="SignalP"/>
    </source>
</evidence>
<keyword evidence="7" id="KW-0560">Oxidoreductase</keyword>
<feature type="signal peptide" evidence="6">
    <location>
        <begin position="1"/>
        <end position="23"/>
    </location>
</feature>
<keyword evidence="2 7" id="KW-0689">Ribosomal protein</keyword>
<dbReference type="GO" id="GO:0003735">
    <property type="term" value="F:structural constituent of ribosome"/>
    <property type="evidence" value="ECO:0007669"/>
    <property type="project" value="InterPro"/>
</dbReference>
<sequence length="299" mass="32073">MAFIARSRLPFAVSFLASTGAAAGPSRLAVGVPAWAAPSPSALYHSIAVASSSSSHRQPQQQHFRSSRLPSLSPLPALRLAQPSAIQSRNSTKRGGGSTKNNRNSAGKRLGVKRFGGQFVRAGEIIVRQRGTKWHPGDNVSIGRDHTLFATESGWVRFYSPPAHLVARHTTPPYTRARLPQPIPAPNAEAERSESGFFKLKHAIPLATTELLTRPHPASSKRGARRYVGVALTPDATLPAPAGSPTERRFEKVNVRAVKKLIRQSQEEAKLAAQSGVEATAAALARTEMRLATKVAQAV</sequence>
<accession>A0AAN6G6Z1</accession>
<dbReference type="PANTHER" id="PTHR15893">
    <property type="entry name" value="RIBOSOMAL PROTEIN L27"/>
    <property type="match status" value="1"/>
</dbReference>
<evidence type="ECO:0000256" key="3">
    <source>
        <dbReference type="ARBA" id="ARBA00023274"/>
    </source>
</evidence>
<dbReference type="GO" id="GO:0016491">
    <property type="term" value="F:oxidoreductase activity"/>
    <property type="evidence" value="ECO:0007669"/>
    <property type="project" value="UniProtKB-KW"/>
</dbReference>
<dbReference type="Proteomes" id="UP001176521">
    <property type="component" value="Unassembled WGS sequence"/>
</dbReference>
<keyword evidence="3" id="KW-0687">Ribonucleoprotein</keyword>
<evidence type="ECO:0000256" key="4">
    <source>
        <dbReference type="ARBA" id="ARBA00035267"/>
    </source>
</evidence>
<evidence type="ECO:0000256" key="1">
    <source>
        <dbReference type="ARBA" id="ARBA00010797"/>
    </source>
</evidence>
<dbReference type="InterPro" id="IPR018261">
    <property type="entry name" value="Ribosomal_bL27_CS"/>
</dbReference>
<dbReference type="FunFam" id="2.40.50.100:FF:000020">
    <property type="entry name" value="50S ribosomal protein L27"/>
    <property type="match status" value="1"/>
</dbReference>
<evidence type="ECO:0000313" key="8">
    <source>
        <dbReference type="Proteomes" id="UP001176521"/>
    </source>
</evidence>
<comment type="similarity">
    <text evidence="1">Belongs to the bacterial ribosomal protein bL27 family.</text>
</comment>
<proteinExistence type="inferred from homology"/>
<feature type="region of interest" description="Disordered" evidence="5">
    <location>
        <begin position="81"/>
        <end position="111"/>
    </location>
</feature>
<evidence type="ECO:0000256" key="2">
    <source>
        <dbReference type="ARBA" id="ARBA00022980"/>
    </source>
</evidence>
<evidence type="ECO:0000313" key="7">
    <source>
        <dbReference type="EMBL" id="KAK0524266.1"/>
    </source>
</evidence>
<name>A0AAN6G6Z1_9BASI</name>